<organism evidence="3 4">
    <name type="scientific">Candidatus Zambryskibacteria bacterium CG11_big_fil_rev_8_21_14_0_20_40_24</name>
    <dbReference type="NCBI Taxonomy" id="1975116"/>
    <lineage>
        <taxon>Bacteria</taxon>
        <taxon>Candidatus Zambryskiibacteriota</taxon>
    </lineage>
</organism>
<dbReference type="Pfam" id="PF07589">
    <property type="entry name" value="PEP-CTERM"/>
    <property type="match status" value="1"/>
</dbReference>
<feature type="domain" description="Ice-binding protein C-terminal" evidence="2">
    <location>
        <begin position="206"/>
        <end position="230"/>
    </location>
</feature>
<gene>
    <name evidence="3" type="ORF">COV95_01590</name>
</gene>
<comment type="caution">
    <text evidence="3">The sequence shown here is derived from an EMBL/GenBank/DDBJ whole genome shotgun (WGS) entry which is preliminary data.</text>
</comment>
<reference evidence="3 4" key="1">
    <citation type="submission" date="2017-09" db="EMBL/GenBank/DDBJ databases">
        <title>Depth-based differentiation of microbial function through sediment-hosted aquifers and enrichment of novel symbionts in the deep terrestrial subsurface.</title>
        <authorList>
            <person name="Probst A.J."/>
            <person name="Ladd B."/>
            <person name="Jarett J.K."/>
            <person name="Geller-Mcgrath D.E."/>
            <person name="Sieber C.M."/>
            <person name="Emerson J.B."/>
            <person name="Anantharaman K."/>
            <person name="Thomas B.C."/>
            <person name="Malmstrom R."/>
            <person name="Stieglmeier M."/>
            <person name="Klingl A."/>
            <person name="Woyke T."/>
            <person name="Ryan C.M."/>
            <person name="Banfield J.F."/>
        </authorList>
    </citation>
    <scope>NUCLEOTIDE SEQUENCE [LARGE SCALE GENOMIC DNA]</scope>
    <source>
        <strain evidence="3">CG11_big_fil_rev_8_21_14_0_20_40_24</strain>
    </source>
</reference>
<feature type="chain" id="PRO_5013970734" description="Ice-binding protein C-terminal domain-containing protein" evidence="1">
    <location>
        <begin position="26"/>
        <end position="237"/>
    </location>
</feature>
<proteinExistence type="predicted"/>
<evidence type="ECO:0000313" key="3">
    <source>
        <dbReference type="EMBL" id="PIQ66908.1"/>
    </source>
</evidence>
<evidence type="ECO:0000259" key="2">
    <source>
        <dbReference type="Pfam" id="PF07589"/>
    </source>
</evidence>
<keyword evidence="1" id="KW-0732">Signal</keyword>
<dbReference type="NCBIfam" id="TIGR02595">
    <property type="entry name" value="PEP_CTERM"/>
    <property type="match status" value="1"/>
</dbReference>
<evidence type="ECO:0000256" key="1">
    <source>
        <dbReference type="SAM" id="SignalP"/>
    </source>
</evidence>
<feature type="signal peptide" evidence="1">
    <location>
        <begin position="1"/>
        <end position="25"/>
    </location>
</feature>
<protein>
    <recommendedName>
        <fullName evidence="2">Ice-binding protein C-terminal domain-containing protein</fullName>
    </recommendedName>
</protein>
<dbReference type="Proteomes" id="UP000229834">
    <property type="component" value="Unassembled WGS sequence"/>
</dbReference>
<accession>A0A2H0K6M8</accession>
<dbReference type="EMBL" id="PCVC01000048">
    <property type="protein sequence ID" value="PIQ66908.1"/>
    <property type="molecule type" value="Genomic_DNA"/>
</dbReference>
<dbReference type="InterPro" id="IPR013424">
    <property type="entry name" value="Ice-binding_C"/>
</dbReference>
<evidence type="ECO:0000313" key="4">
    <source>
        <dbReference type="Proteomes" id="UP000229834"/>
    </source>
</evidence>
<dbReference type="AlphaFoldDB" id="A0A2H0K6M8"/>
<sequence>MRNRTVLFATIVMFAIFAPTGEAEAQFTPTGVCGPQPTMTFSGTGIPNSAVMTNSNAADLGVTLGLTATARFSNPTVTNIACSFFASPGTDVNPPSPADPYARWNFGWFIGGVNATMYRYTLYYDFNPALNNADYGFLLMAQGQDSWNLGMNFLSPPSVLPGVIFPPTYGPFDPNAVGKYTFALQALDDQDNIVASSVIDVATFSAVPEPATMGLLATGLIGLMGVTWWRKRKVEIS</sequence>
<name>A0A2H0K6M8_9BACT</name>